<accession>A0A1G8B075</accession>
<dbReference type="AlphaFoldDB" id="A0A1G8B075"/>
<name>A0A1G8B075_CHIFI</name>
<proteinExistence type="predicted"/>
<dbReference type="RefSeq" id="WP_089837381.1">
    <property type="nucleotide sequence ID" value="NZ_FNBN01000010.1"/>
</dbReference>
<sequence length="366" mass="39521">MLTQFTSRKTFLLKKELALVCAFIMLFTACKKHGHDIILDNYEQTNLVADVNGYGAANIDPNLVNAWGIAAAPSGPIWVSAAETGFSTIYDKMGATLRPPVVIPGPGNMGKGAPTGVVFNNTTDFAILFEKNLVASRFIFATEDGTLAAWGPGTGGTAVIVADRSPWKAVYKGLAMASHDGQNYLYATNFRTGKVDIFDKDFKFVTDNSFKDPSIPAGFAPFNIRLIGDKLYVTYAKQEQPDKEDDEPGPGNGYVDIYRTDGALVKRFASKGALNSPWGMVESGAPFCNLKHAILIGNFGDGRINMYDDNGKLVGPLSSLGKPISIEGLWALENKIPLADPEQLFFTAGPDDEAHGLFGYLLKANK</sequence>
<dbReference type="OrthoDB" id="581621at2"/>
<dbReference type="EMBL" id="FNBN01000010">
    <property type="protein sequence ID" value="SDH26505.1"/>
    <property type="molecule type" value="Genomic_DNA"/>
</dbReference>
<dbReference type="SUPFAM" id="SSF101898">
    <property type="entry name" value="NHL repeat"/>
    <property type="match status" value="1"/>
</dbReference>
<evidence type="ECO:0000313" key="2">
    <source>
        <dbReference type="Proteomes" id="UP000199045"/>
    </source>
</evidence>
<dbReference type="InterPro" id="IPR017549">
    <property type="entry name" value="APMV_L690"/>
</dbReference>
<reference evidence="1 2" key="1">
    <citation type="submission" date="2016-10" db="EMBL/GenBank/DDBJ databases">
        <authorList>
            <person name="de Groot N.N."/>
        </authorList>
    </citation>
    <scope>NUCLEOTIDE SEQUENCE [LARGE SCALE GENOMIC DNA]</scope>
    <source>
        <strain evidence="1 2">DSM 527</strain>
    </source>
</reference>
<organism evidence="1 2">
    <name type="scientific">Chitinophaga filiformis</name>
    <name type="common">Myxococcus filiformis</name>
    <name type="synonym">Flexibacter filiformis</name>
    <dbReference type="NCBI Taxonomy" id="104663"/>
    <lineage>
        <taxon>Bacteria</taxon>
        <taxon>Pseudomonadati</taxon>
        <taxon>Bacteroidota</taxon>
        <taxon>Chitinophagia</taxon>
        <taxon>Chitinophagales</taxon>
        <taxon>Chitinophagaceae</taxon>
        <taxon>Chitinophaga</taxon>
    </lineage>
</organism>
<dbReference type="STRING" id="104663.SAMN04488121_11056"/>
<gene>
    <name evidence="1" type="ORF">SAMN04488121_11056</name>
</gene>
<dbReference type="Proteomes" id="UP000199045">
    <property type="component" value="Unassembled WGS sequence"/>
</dbReference>
<evidence type="ECO:0000313" key="1">
    <source>
        <dbReference type="EMBL" id="SDH26505.1"/>
    </source>
</evidence>
<dbReference type="Gene3D" id="2.120.10.30">
    <property type="entry name" value="TolB, C-terminal domain"/>
    <property type="match status" value="1"/>
</dbReference>
<protein>
    <submittedName>
        <fullName evidence="1">TIGR03118 family protein</fullName>
    </submittedName>
</protein>
<dbReference type="InterPro" id="IPR011042">
    <property type="entry name" value="6-blade_b-propeller_TolB-like"/>
</dbReference>
<dbReference type="NCBIfam" id="TIGR03118">
    <property type="entry name" value="PEPCTERM_chp_1"/>
    <property type="match status" value="1"/>
</dbReference>